<accession>A0A3M0KPG2</accession>
<dbReference type="InterPro" id="IPR013112">
    <property type="entry name" value="FAD-bd_8"/>
</dbReference>
<dbReference type="Pfam" id="PF01794">
    <property type="entry name" value="Ferric_reduct"/>
    <property type="match status" value="1"/>
</dbReference>
<proteinExistence type="predicted"/>
<evidence type="ECO:0000256" key="1">
    <source>
        <dbReference type="ARBA" id="ARBA00004141"/>
    </source>
</evidence>
<dbReference type="GO" id="GO:0006952">
    <property type="term" value="P:defense response"/>
    <property type="evidence" value="ECO:0007669"/>
    <property type="project" value="TreeGrafter"/>
</dbReference>
<feature type="transmembrane region" description="Helical" evidence="7">
    <location>
        <begin position="72"/>
        <end position="94"/>
    </location>
</feature>
<evidence type="ECO:0000256" key="2">
    <source>
        <dbReference type="ARBA" id="ARBA00022692"/>
    </source>
</evidence>
<comment type="catalytic activity">
    <reaction evidence="6">
        <text>NADPH + 2 O2 = 2 superoxide + NADP(+) + H(+)</text>
        <dbReference type="Rhea" id="RHEA:63180"/>
        <dbReference type="ChEBI" id="CHEBI:15378"/>
        <dbReference type="ChEBI" id="CHEBI:15379"/>
        <dbReference type="ChEBI" id="CHEBI:18421"/>
        <dbReference type="ChEBI" id="CHEBI:57783"/>
        <dbReference type="ChEBI" id="CHEBI:58349"/>
    </reaction>
</comment>
<evidence type="ECO:0000256" key="4">
    <source>
        <dbReference type="ARBA" id="ARBA00023002"/>
    </source>
</evidence>
<dbReference type="SUPFAM" id="SSF63380">
    <property type="entry name" value="Riboflavin synthase domain-like"/>
    <property type="match status" value="1"/>
</dbReference>
<dbReference type="InterPro" id="IPR013121">
    <property type="entry name" value="Fe_red_NAD-bd_6"/>
</dbReference>
<keyword evidence="10" id="KW-1185">Reference proteome</keyword>
<dbReference type="OrthoDB" id="167398at2759"/>
<dbReference type="EMBL" id="QRBI01000106">
    <property type="protein sequence ID" value="RMC12910.1"/>
    <property type="molecule type" value="Genomic_DNA"/>
</dbReference>
<dbReference type="GO" id="GO:0042554">
    <property type="term" value="P:superoxide anion generation"/>
    <property type="evidence" value="ECO:0007669"/>
    <property type="project" value="TreeGrafter"/>
</dbReference>
<dbReference type="Gene3D" id="3.40.50.80">
    <property type="entry name" value="Nucleotide-binding domain of ferredoxin-NADP reductase (FNR) module"/>
    <property type="match status" value="2"/>
</dbReference>
<evidence type="ECO:0000256" key="6">
    <source>
        <dbReference type="ARBA" id="ARBA00049908"/>
    </source>
</evidence>
<protein>
    <recommendedName>
        <fullName evidence="8">FAD-binding FR-type domain-containing protein</fullName>
    </recommendedName>
</protein>
<reference evidence="9 10" key="1">
    <citation type="submission" date="2018-07" db="EMBL/GenBank/DDBJ databases">
        <title>A high quality draft genome assembly of the barn swallow (H. rustica rustica).</title>
        <authorList>
            <person name="Formenti G."/>
            <person name="Chiara M."/>
            <person name="Poveda L."/>
            <person name="Francoijs K.-J."/>
            <person name="Bonisoli-Alquati A."/>
            <person name="Canova L."/>
            <person name="Gianfranceschi L."/>
            <person name="Horner D.S."/>
            <person name="Saino N."/>
        </authorList>
    </citation>
    <scope>NUCLEOTIDE SEQUENCE [LARGE SCALE GENOMIC DNA]</scope>
    <source>
        <strain evidence="9">Chelidonia</strain>
        <tissue evidence="9">Blood</tissue>
    </source>
</reference>
<dbReference type="InterPro" id="IPR050369">
    <property type="entry name" value="RBOH/FRE"/>
</dbReference>
<feature type="transmembrane region" description="Helical" evidence="7">
    <location>
        <begin position="106"/>
        <end position="127"/>
    </location>
</feature>
<comment type="caution">
    <text evidence="9">The sequence shown here is derived from an EMBL/GenBank/DDBJ whole genome shotgun (WGS) entry which is preliminary data.</text>
</comment>
<feature type="domain" description="FAD-binding FR-type" evidence="8">
    <location>
        <begin position="192"/>
        <end position="299"/>
    </location>
</feature>
<dbReference type="InterPro" id="IPR000778">
    <property type="entry name" value="Cyt_b245_heavy_chain"/>
</dbReference>
<evidence type="ECO:0000256" key="7">
    <source>
        <dbReference type="SAM" id="Phobius"/>
    </source>
</evidence>
<dbReference type="SUPFAM" id="SSF52343">
    <property type="entry name" value="Ferredoxin reductase-like, C-terminal NADP-linked domain"/>
    <property type="match status" value="1"/>
</dbReference>
<evidence type="ECO:0000256" key="3">
    <source>
        <dbReference type="ARBA" id="ARBA00022989"/>
    </source>
</evidence>
<evidence type="ECO:0000313" key="10">
    <source>
        <dbReference type="Proteomes" id="UP000269221"/>
    </source>
</evidence>
<keyword evidence="2 7" id="KW-0812">Transmembrane</keyword>
<dbReference type="Gene3D" id="2.40.30.10">
    <property type="entry name" value="Translation factors"/>
    <property type="match status" value="1"/>
</dbReference>
<dbReference type="FunFam" id="2.40.30.10:FF:000030">
    <property type="entry name" value="cytochrome b-245 heavy chain"/>
    <property type="match status" value="1"/>
</dbReference>
<dbReference type="Pfam" id="PF08022">
    <property type="entry name" value="FAD_binding_8"/>
    <property type="match status" value="1"/>
</dbReference>
<dbReference type="GO" id="GO:0043020">
    <property type="term" value="C:NADPH oxidase complex"/>
    <property type="evidence" value="ECO:0007669"/>
    <property type="project" value="TreeGrafter"/>
</dbReference>
<dbReference type="InterPro" id="IPR039261">
    <property type="entry name" value="FNR_nucleotide-bd"/>
</dbReference>
<dbReference type="PANTHER" id="PTHR11972:SF12">
    <property type="entry name" value="NADPH OXIDASE 3"/>
    <property type="match status" value="1"/>
</dbReference>
<dbReference type="Proteomes" id="UP000269221">
    <property type="component" value="Unassembled WGS sequence"/>
</dbReference>
<sequence length="423" mass="48093">MQNSQFMPELFKIVHSVPIHIVAHSINIERYHSSQSKEAGELRNKLSGLGKSPNESYLNPIRTYETNTTGQVLTTIAGISGVVITVALILIMTSSTELIRRSCYEIFWYTHHLFVVFFTGLIIHGMGQLVRGQTPKSLLLHNVTYCKDHYWEWENATQCPLPQFSGNKPVAWKWVLSPMVLYLCERIVRFWRFRQEVTITKVVTHSSGVLELHMKKHGFKMGAGQYVFLQCPSVSQLEWHPFTLTSAPEEDYFSVHIRVVGDWTAALFKAFGAEEKAFKELWMLPRLAVDGPYGSATTDIFHYRVSVCIAAGIGVTPFASILKSIWYKCCNPNTVLALQKATHIALHCDDKMDVITGLRQKTCYGRPNWDNEFKQLAENHPSNSIGVFFCGPKALSRILQKTCNSYSSVDPRGVQFHYNKESF</sequence>
<dbReference type="InterPro" id="IPR017938">
    <property type="entry name" value="Riboflavin_synthase-like_b-brl"/>
</dbReference>
<keyword evidence="4" id="KW-0560">Oxidoreductase</keyword>
<dbReference type="PANTHER" id="PTHR11972">
    <property type="entry name" value="NADPH OXIDASE"/>
    <property type="match status" value="1"/>
</dbReference>
<dbReference type="InterPro" id="IPR013130">
    <property type="entry name" value="Fe3_Rdtase_TM_dom"/>
</dbReference>
<name>A0A3M0KPG2_HIRRU</name>
<comment type="subcellular location">
    <subcellularLocation>
        <location evidence="1">Membrane</location>
        <topology evidence="1">Multi-pass membrane protein</topology>
    </subcellularLocation>
</comment>
<keyword evidence="5 7" id="KW-0472">Membrane</keyword>
<dbReference type="PROSITE" id="PS51384">
    <property type="entry name" value="FAD_FR"/>
    <property type="match status" value="1"/>
</dbReference>
<evidence type="ECO:0000313" key="9">
    <source>
        <dbReference type="EMBL" id="RMC12910.1"/>
    </source>
</evidence>
<organism evidence="9 10">
    <name type="scientific">Hirundo rustica rustica</name>
    <dbReference type="NCBI Taxonomy" id="333673"/>
    <lineage>
        <taxon>Eukaryota</taxon>
        <taxon>Metazoa</taxon>
        <taxon>Chordata</taxon>
        <taxon>Craniata</taxon>
        <taxon>Vertebrata</taxon>
        <taxon>Euteleostomi</taxon>
        <taxon>Archelosauria</taxon>
        <taxon>Archosauria</taxon>
        <taxon>Dinosauria</taxon>
        <taxon>Saurischia</taxon>
        <taxon>Theropoda</taxon>
        <taxon>Coelurosauria</taxon>
        <taxon>Aves</taxon>
        <taxon>Neognathae</taxon>
        <taxon>Neoaves</taxon>
        <taxon>Telluraves</taxon>
        <taxon>Australaves</taxon>
        <taxon>Passeriformes</taxon>
        <taxon>Sylvioidea</taxon>
        <taxon>Hirundinidae</taxon>
        <taxon>Hirundo</taxon>
    </lineage>
</organism>
<dbReference type="InterPro" id="IPR017927">
    <property type="entry name" value="FAD-bd_FR_type"/>
</dbReference>
<dbReference type="STRING" id="333673.A0A3M0KPG2"/>
<dbReference type="GO" id="GO:0016175">
    <property type="term" value="F:superoxide-generating NAD(P)H oxidase activity"/>
    <property type="evidence" value="ECO:0007669"/>
    <property type="project" value="TreeGrafter"/>
</dbReference>
<dbReference type="Pfam" id="PF08030">
    <property type="entry name" value="NAD_binding_6"/>
    <property type="match status" value="1"/>
</dbReference>
<dbReference type="AlphaFoldDB" id="A0A3M0KPG2"/>
<gene>
    <name evidence="9" type="ORF">DUI87_10436</name>
</gene>
<evidence type="ECO:0000256" key="5">
    <source>
        <dbReference type="ARBA" id="ARBA00023136"/>
    </source>
</evidence>
<dbReference type="PRINTS" id="PR00466">
    <property type="entry name" value="GP91PHOX"/>
</dbReference>
<evidence type="ECO:0000259" key="8">
    <source>
        <dbReference type="PROSITE" id="PS51384"/>
    </source>
</evidence>
<dbReference type="CDD" id="cd06186">
    <property type="entry name" value="NOX_Duox_like_FAD_NADP"/>
    <property type="match status" value="1"/>
</dbReference>
<keyword evidence="3 7" id="KW-1133">Transmembrane helix</keyword>